<evidence type="ECO:0000313" key="2">
    <source>
        <dbReference type="EMBL" id="ACI28105.1"/>
    </source>
</evidence>
<dbReference type="KEGG" id="hpg:HPG27_1359"/>
<dbReference type="HOGENOM" id="CLU_140277_0_0_7"/>
<keyword evidence="2" id="KW-0449">Lipoprotein</keyword>
<evidence type="ECO:0000313" key="3">
    <source>
        <dbReference type="Proteomes" id="UP000001735"/>
    </source>
</evidence>
<sequence>MLFKTYQKLLGASCLALYLVDCGSGGESPVEMSANSKGEFQISSKADSVTIQGVKLNRGNCVVNFVPVREAVQMGVLSQITPISMQDFKDMASVYKESDQKERVANIENRISQLEQKGVMMESQTLKFGEKIEGISQGCNIIEAEIQTDKGSWTFNFNR</sequence>
<keyword evidence="3" id="KW-1185">Reference proteome</keyword>
<proteinExistence type="predicted"/>
<name>B5Z956_HELPG</name>
<organism evidence="2 3">
    <name type="scientific">Helicobacter pylori (strain G27)</name>
    <dbReference type="NCBI Taxonomy" id="563041"/>
    <lineage>
        <taxon>Bacteria</taxon>
        <taxon>Pseudomonadati</taxon>
        <taxon>Campylobacterota</taxon>
        <taxon>Epsilonproteobacteria</taxon>
        <taxon>Campylobacterales</taxon>
        <taxon>Helicobacteraceae</taxon>
        <taxon>Helicobacter</taxon>
    </lineage>
</organism>
<dbReference type="RefSeq" id="WP_000897954.1">
    <property type="nucleotide sequence ID" value="NC_011333.1"/>
</dbReference>
<feature type="coiled-coil region" evidence="1">
    <location>
        <begin position="97"/>
        <end position="124"/>
    </location>
</feature>
<protein>
    <submittedName>
        <fullName evidence="2">Conserved hypothetical lipoprotein</fullName>
    </submittedName>
</protein>
<gene>
    <name evidence="2" type="ordered locus">HPG27_1359</name>
</gene>
<reference evidence="2 3" key="1">
    <citation type="journal article" date="2009" name="J. Bacteriol.">
        <title>The complete genome sequence of Helicobacter pylori strain G27.</title>
        <authorList>
            <person name="Baltrus D.A."/>
            <person name="Amieva M.R."/>
            <person name="Covacci A."/>
            <person name="Lowe T.M."/>
            <person name="Merrell D.S."/>
            <person name="Ottemann K.M."/>
            <person name="Stein M."/>
            <person name="Salama N.R."/>
            <person name="Guillemin K."/>
        </authorList>
    </citation>
    <scope>NUCLEOTIDE SEQUENCE [LARGE SCALE GENOMIC DNA]</scope>
    <source>
        <strain evidence="2 3">G27</strain>
    </source>
</reference>
<keyword evidence="1" id="KW-0175">Coiled coil</keyword>
<evidence type="ECO:0000256" key="1">
    <source>
        <dbReference type="SAM" id="Coils"/>
    </source>
</evidence>
<dbReference type="AlphaFoldDB" id="B5Z956"/>
<dbReference type="EMBL" id="CP001173">
    <property type="protein sequence ID" value="ACI28105.1"/>
    <property type="molecule type" value="Genomic_DNA"/>
</dbReference>
<dbReference type="Proteomes" id="UP000001735">
    <property type="component" value="Chromosome"/>
</dbReference>
<accession>B5Z956</accession>